<dbReference type="Proteomes" id="UP001166291">
    <property type="component" value="Unassembled WGS sequence"/>
</dbReference>
<feature type="region of interest" description="Disordered" evidence="1">
    <location>
        <begin position="205"/>
        <end position="249"/>
    </location>
</feature>
<feature type="chain" id="PRO_5047133864" description="Bulb-type lectin domain-containing protein" evidence="2">
    <location>
        <begin position="24"/>
        <end position="370"/>
    </location>
</feature>
<evidence type="ECO:0000256" key="1">
    <source>
        <dbReference type="SAM" id="MobiDB-lite"/>
    </source>
</evidence>
<dbReference type="InterPro" id="IPR035940">
    <property type="entry name" value="CAP_sf"/>
</dbReference>
<comment type="caution">
    <text evidence="4">The sequence shown here is derived from an EMBL/GenBank/DDBJ whole genome shotgun (WGS) entry which is preliminary data.</text>
</comment>
<keyword evidence="5" id="KW-1185">Reference proteome</keyword>
<dbReference type="PANTHER" id="PTHR10334">
    <property type="entry name" value="CYSTEINE-RICH SECRETORY PROTEIN-RELATED"/>
    <property type="match status" value="1"/>
</dbReference>
<keyword evidence="2" id="KW-0732">Signal</keyword>
<accession>A0ABS6VUK8</accession>
<dbReference type="InterPro" id="IPR034113">
    <property type="entry name" value="SCP_GAPR1-like"/>
</dbReference>
<dbReference type="Pfam" id="PF00188">
    <property type="entry name" value="CAP"/>
    <property type="match status" value="1"/>
</dbReference>
<dbReference type="CDD" id="cd05382">
    <property type="entry name" value="CAP_GAPR1-like"/>
    <property type="match status" value="1"/>
</dbReference>
<proteinExistence type="predicted"/>
<dbReference type="SMART" id="SM00198">
    <property type="entry name" value="SCP"/>
    <property type="match status" value="1"/>
</dbReference>
<dbReference type="PRINTS" id="PR00838">
    <property type="entry name" value="V5ALLERGEN"/>
</dbReference>
<evidence type="ECO:0000313" key="5">
    <source>
        <dbReference type="Proteomes" id="UP001166291"/>
    </source>
</evidence>
<gene>
    <name evidence="4" type="ORF">KXJ70_14590</name>
</gene>
<dbReference type="PROSITE" id="PS01009">
    <property type="entry name" value="CRISP_1"/>
    <property type="match status" value="1"/>
</dbReference>
<dbReference type="InterPro" id="IPR018244">
    <property type="entry name" value="Allrgn_V5/Tpx1_CS"/>
</dbReference>
<protein>
    <recommendedName>
        <fullName evidence="3">Bulb-type lectin domain-containing protein</fullName>
    </recommendedName>
</protein>
<organism evidence="4 5">
    <name type="scientific">Zhongshania aquimaris</name>
    <dbReference type="NCBI Taxonomy" id="2857107"/>
    <lineage>
        <taxon>Bacteria</taxon>
        <taxon>Pseudomonadati</taxon>
        <taxon>Pseudomonadota</taxon>
        <taxon>Gammaproteobacteria</taxon>
        <taxon>Cellvibrionales</taxon>
        <taxon>Spongiibacteraceae</taxon>
        <taxon>Zhongshania</taxon>
    </lineage>
</organism>
<feature type="domain" description="Bulb-type lectin" evidence="3">
    <location>
        <begin position="257"/>
        <end position="370"/>
    </location>
</feature>
<dbReference type="Gene3D" id="3.40.33.10">
    <property type="entry name" value="CAP"/>
    <property type="match status" value="1"/>
</dbReference>
<dbReference type="PROSITE" id="PS50927">
    <property type="entry name" value="BULB_LECTIN"/>
    <property type="match status" value="1"/>
</dbReference>
<dbReference type="InterPro" id="IPR001480">
    <property type="entry name" value="Bulb-type_lectin_dom"/>
</dbReference>
<sequence length="370" mass="39757">MKTRCFSFFSIFCLSLMSEATLAAPISQLDLFGQAILAHHNAKRAAHNAPAMVWDTQLAAEAQAWTDSAGDRINPVIHDTNRGLVGENLFFRTGSSTSIDQLTAQAVAAWYAELERYDFANPESNVANDIGHFSQVVWDTSTQLGCGASVFSQSHLSDSSGMIFLVCRYRQPGNFIGQFEQHVFPVVNQVAAVPSFSTQIITAPAASPAPTSTPTNSDLTTSSSDTSGLITSSSSSNITTSTSTPTSSTKDFNVASTQIIAPGTNLNKGQKFYSPNKKYFVVFQSDGNLAVFTASGKRVSGLESIKGLDYKQILLITLPADGNLTFLDKYKKPVFKASSFAKIAAKSRLVLSDDGQVLLMSSSNQVILKL</sequence>
<name>A0ABS6VUK8_9GAMM</name>
<dbReference type="EMBL" id="JAHWDQ010000004">
    <property type="protein sequence ID" value="MBW2942020.1"/>
    <property type="molecule type" value="Genomic_DNA"/>
</dbReference>
<feature type="signal peptide" evidence="2">
    <location>
        <begin position="1"/>
        <end position="23"/>
    </location>
</feature>
<evidence type="ECO:0000256" key="2">
    <source>
        <dbReference type="SAM" id="SignalP"/>
    </source>
</evidence>
<dbReference type="InterPro" id="IPR001283">
    <property type="entry name" value="CRISP-related"/>
</dbReference>
<evidence type="ECO:0000313" key="4">
    <source>
        <dbReference type="EMBL" id="MBW2942020.1"/>
    </source>
</evidence>
<evidence type="ECO:0000259" key="3">
    <source>
        <dbReference type="PROSITE" id="PS50927"/>
    </source>
</evidence>
<dbReference type="InterPro" id="IPR036426">
    <property type="entry name" value="Bulb-type_lectin_dom_sf"/>
</dbReference>
<dbReference type="PRINTS" id="PR00837">
    <property type="entry name" value="V5TPXLIKE"/>
</dbReference>
<dbReference type="Gene3D" id="2.90.10.10">
    <property type="entry name" value="Bulb-type lectin domain"/>
    <property type="match status" value="1"/>
</dbReference>
<dbReference type="InterPro" id="IPR002413">
    <property type="entry name" value="V5_allergen-like"/>
</dbReference>
<dbReference type="SUPFAM" id="SSF55797">
    <property type="entry name" value="PR-1-like"/>
    <property type="match status" value="1"/>
</dbReference>
<reference evidence="4" key="1">
    <citation type="submission" date="2021-07" db="EMBL/GenBank/DDBJ databases">
        <title>Zhongshania sp. CAU 1632 isolated from seawater.</title>
        <authorList>
            <person name="Kim W."/>
        </authorList>
    </citation>
    <scope>NUCLEOTIDE SEQUENCE</scope>
    <source>
        <strain evidence="4">CAU 1632</strain>
    </source>
</reference>
<dbReference type="InterPro" id="IPR014044">
    <property type="entry name" value="CAP_dom"/>
</dbReference>